<dbReference type="PANTHER" id="PTHR33823">
    <property type="entry name" value="RNA POLYMERASE-BINDING TRANSCRIPTION FACTOR DKSA-RELATED"/>
    <property type="match status" value="1"/>
</dbReference>
<reference evidence="6 7" key="1">
    <citation type="journal article" date="2016" name="Environ. Microbiol.">
        <title>Genomic resolution of a cold subsurface aquifer community provides metabolic insights for novel microbes adapted to high CO concentrations.</title>
        <authorList>
            <person name="Probst A.J."/>
            <person name="Castelle C.J."/>
            <person name="Singh A."/>
            <person name="Brown C.T."/>
            <person name="Anantharaman K."/>
            <person name="Sharon I."/>
            <person name="Hug L.A."/>
            <person name="Burstein D."/>
            <person name="Emerson J.B."/>
            <person name="Thomas B.C."/>
            <person name="Banfield J.F."/>
        </authorList>
    </citation>
    <scope>NUCLEOTIDE SEQUENCE [LARGE SCALE GENOMIC DNA]</scope>
    <source>
        <strain evidence="6">CG1_02_32_51</strain>
    </source>
</reference>
<dbReference type="Proteomes" id="UP000181941">
    <property type="component" value="Unassembled WGS sequence"/>
</dbReference>
<evidence type="ECO:0000256" key="3">
    <source>
        <dbReference type="ARBA" id="ARBA00022833"/>
    </source>
</evidence>
<dbReference type="SUPFAM" id="SSF57716">
    <property type="entry name" value="Glucocorticoid receptor-like (DNA-binding domain)"/>
    <property type="match status" value="1"/>
</dbReference>
<gene>
    <name evidence="6" type="ORF">AUJ23_01440</name>
</gene>
<keyword evidence="3" id="KW-0862">Zinc</keyword>
<evidence type="ECO:0000256" key="4">
    <source>
        <dbReference type="PROSITE-ProRule" id="PRU00510"/>
    </source>
</evidence>
<proteinExistence type="predicted"/>
<comment type="caution">
    <text evidence="6">The sequence shown here is derived from an EMBL/GenBank/DDBJ whole genome shotgun (WGS) entry which is preliminary data.</text>
</comment>
<feature type="zinc finger region" description="dksA C4-type" evidence="4">
    <location>
        <begin position="98"/>
        <end position="122"/>
    </location>
</feature>
<dbReference type="InterPro" id="IPR000962">
    <property type="entry name" value="Znf_DskA_TraR"/>
</dbReference>
<keyword evidence="2" id="KW-0863">Zinc-finger</keyword>
<accession>A0A1J4U5H3</accession>
<dbReference type="PANTHER" id="PTHR33823:SF4">
    <property type="entry name" value="GENERAL STRESS PROTEIN 16O"/>
    <property type="match status" value="1"/>
</dbReference>
<evidence type="ECO:0000313" key="6">
    <source>
        <dbReference type="EMBL" id="OIO19852.1"/>
    </source>
</evidence>
<evidence type="ECO:0000256" key="1">
    <source>
        <dbReference type="ARBA" id="ARBA00022723"/>
    </source>
</evidence>
<dbReference type="AlphaFoldDB" id="A0A1J4U5H3"/>
<organism evidence="6 7">
    <name type="scientific">Candidatus Magasanikbacteria bacterium CG1_02_32_51</name>
    <dbReference type="NCBI Taxonomy" id="1805238"/>
    <lineage>
        <taxon>Bacteria</taxon>
        <taxon>Candidatus Magasanikiibacteriota</taxon>
    </lineage>
</organism>
<dbReference type="STRING" id="1805238.AUJ23_01440"/>
<dbReference type="GO" id="GO:0008270">
    <property type="term" value="F:zinc ion binding"/>
    <property type="evidence" value="ECO:0007669"/>
    <property type="project" value="UniProtKB-KW"/>
</dbReference>
<protein>
    <recommendedName>
        <fullName evidence="5">Zinc finger DksA/TraR C4-type domain-containing protein</fullName>
    </recommendedName>
</protein>
<feature type="domain" description="Zinc finger DksA/TraR C4-type" evidence="5">
    <location>
        <begin position="93"/>
        <end position="125"/>
    </location>
</feature>
<dbReference type="EMBL" id="MNVC01000015">
    <property type="protein sequence ID" value="OIO19852.1"/>
    <property type="molecule type" value="Genomic_DNA"/>
</dbReference>
<evidence type="ECO:0000259" key="5">
    <source>
        <dbReference type="Pfam" id="PF01258"/>
    </source>
</evidence>
<dbReference type="PROSITE" id="PS51128">
    <property type="entry name" value="ZF_DKSA_2"/>
    <property type="match status" value="1"/>
</dbReference>
<dbReference type="Pfam" id="PF01258">
    <property type="entry name" value="zf-dskA_traR"/>
    <property type="match status" value="1"/>
</dbReference>
<name>A0A1J4U5H3_9BACT</name>
<keyword evidence="1" id="KW-0479">Metal-binding</keyword>
<evidence type="ECO:0000313" key="7">
    <source>
        <dbReference type="Proteomes" id="UP000181941"/>
    </source>
</evidence>
<dbReference type="Gene3D" id="1.20.120.910">
    <property type="entry name" value="DksA, coiled-coil domain"/>
    <property type="match status" value="1"/>
</dbReference>
<evidence type="ECO:0000256" key="2">
    <source>
        <dbReference type="ARBA" id="ARBA00022771"/>
    </source>
</evidence>
<sequence>MKTTKTKLNQKLLKKIEKTLLQQKDKLTVDLEKFAKKDSHVANEYNTSYSEYGDGVDENTLEVTEFLANKPVEMQLEKELKDVVKALKNIKTGTYGICKYCHQPIEEKRLLARPTSGACVSCKKTITQEL</sequence>